<dbReference type="STRING" id="6412.T1FP95"/>
<reference evidence="13" key="1">
    <citation type="submission" date="2012-12" db="EMBL/GenBank/DDBJ databases">
        <authorList>
            <person name="Hellsten U."/>
            <person name="Grimwood J."/>
            <person name="Chapman J.A."/>
            <person name="Shapiro H."/>
            <person name="Aerts A."/>
            <person name="Otillar R.P."/>
            <person name="Terry A.Y."/>
            <person name="Boore J.L."/>
            <person name="Simakov O."/>
            <person name="Marletaz F."/>
            <person name="Cho S.-J."/>
            <person name="Edsinger-Gonzales E."/>
            <person name="Havlak P."/>
            <person name="Kuo D.-H."/>
            <person name="Larsson T."/>
            <person name="Lv J."/>
            <person name="Arendt D."/>
            <person name="Savage R."/>
            <person name="Osoegawa K."/>
            <person name="de Jong P."/>
            <person name="Lindberg D.R."/>
            <person name="Seaver E.C."/>
            <person name="Weisblat D.A."/>
            <person name="Putnam N.H."/>
            <person name="Grigoriev I.V."/>
            <person name="Rokhsar D.S."/>
        </authorList>
    </citation>
    <scope>NUCLEOTIDE SEQUENCE</scope>
</reference>
<dbReference type="OrthoDB" id="9215500at2759"/>
<dbReference type="EMBL" id="AMQM01006577">
    <property type="status" value="NOT_ANNOTATED_CDS"/>
    <property type="molecule type" value="Genomic_DNA"/>
</dbReference>
<keyword evidence="3" id="KW-0597">Phosphoprotein</keyword>
<evidence type="ECO:0000256" key="7">
    <source>
        <dbReference type="ARBA" id="ARBA00022898"/>
    </source>
</evidence>
<keyword evidence="8 10" id="KW-0119">Carbohydrate metabolism</keyword>
<dbReference type="EMBL" id="KB097496">
    <property type="protein sequence ID" value="ESN95920.1"/>
    <property type="molecule type" value="Genomic_DNA"/>
</dbReference>
<dbReference type="PROSITE" id="PS00102">
    <property type="entry name" value="PHOSPHORYLASE"/>
    <property type="match status" value="1"/>
</dbReference>
<comment type="similarity">
    <text evidence="2 10">Belongs to the glycogen phosphorylase family.</text>
</comment>
<dbReference type="GO" id="GO:0005737">
    <property type="term" value="C:cytoplasm"/>
    <property type="evidence" value="ECO:0000318"/>
    <property type="project" value="GO_Central"/>
</dbReference>
<dbReference type="CDD" id="cd04300">
    <property type="entry name" value="GT35_Glycogen_Phosphorylase"/>
    <property type="match status" value="1"/>
</dbReference>
<evidence type="ECO:0000313" key="11">
    <source>
        <dbReference type="EMBL" id="ESN95920.1"/>
    </source>
</evidence>
<dbReference type="InParanoid" id="T1FP95"/>
<dbReference type="GeneID" id="20210642"/>
<dbReference type="SUPFAM" id="SSF53756">
    <property type="entry name" value="UDP-Glycosyltransferase/glycogen phosphorylase"/>
    <property type="match status" value="1"/>
</dbReference>
<dbReference type="Proteomes" id="UP000015101">
    <property type="component" value="Unassembled WGS sequence"/>
</dbReference>
<dbReference type="RefSeq" id="XP_009025959.1">
    <property type="nucleotide sequence ID" value="XM_009027711.1"/>
</dbReference>
<sequence>MTSSPNEPRKKKPDSRKISIKNPTNLKITKDTFKTGLNRHVHYTLMKDKNVADFFDYCRATCLCVRDLIALRWVRTQQFYYEMDVKRVYYLSLEFYMGRTLANTLVSLGNNKLAEEALYELGLSLEELEDLEVEAGLGNGGLGRLAACFLDSMASLGIPAYGYGLRYEYGIFKQVIKDGWQFEEPDNWLKYGNPWLTPRPEYQLHVKFGGKVHYQNKAAKWEQEETVLATPNDVPIPGYKNDHVNTLRLWVSKAPENFNFSFFNNGDYIKAVMMGNLCENISRVLYPNDNFFQGKELRLKQEYLLVSASLEDIIRRFKKSTFYIRNKGAMLKLHEKVAIQLNDTHPSLAVPELMRILVDVEKLSWDDAWKTTVLTLAYTNHTILPEALERWPVSMLESLLPRLMHIIYEINSQFMQEVAKKFSNDVSRMSRMSLIDEEGEKKVIMAHLCIIGCHSVNGVSAIHSQILKDKIFKDFYEMFPERFNNKTNGITPRRWLLVCNPGLADLINENIGTFWHRKLEGLTQLCKFAKVEAFCKKLQAIKKVKRIHEYKRQMLNILHIITMYNRLRADPAYNFTPRTVMIGGKAAPGYHKAKLIIKLFNNVASACNADPNVQKKLRCVFLTNYQVSLAEKIMPAADLSQQLSTAGTEASGTGNMKFMLNGALTIGTLDGANVEMREAMGAENFFLFGMNVNQVEELRANGYDPIRYYHANKELKEAIRQIDSGYFSPGDPHLFKEISSSLLSHDEYMVCADYESYINCQEKVGQIYKDQATWSRMVIMNIASSGKFSSDRTVTDYCNDIWGVQPNFDMMNLS</sequence>
<dbReference type="Pfam" id="PF00343">
    <property type="entry name" value="Phosphorylase"/>
    <property type="match status" value="1"/>
</dbReference>
<dbReference type="InterPro" id="IPR000811">
    <property type="entry name" value="Glyco_trans_35"/>
</dbReference>
<protein>
    <recommendedName>
        <fullName evidence="10">Alpha-1,4 glucan phosphorylase</fullName>
        <ecNumber evidence="10">2.4.1.1</ecNumber>
    </recommendedName>
</protein>
<evidence type="ECO:0000256" key="6">
    <source>
        <dbReference type="ARBA" id="ARBA00022679"/>
    </source>
</evidence>
<dbReference type="NCBIfam" id="TIGR02093">
    <property type="entry name" value="P_ylase"/>
    <property type="match status" value="1"/>
</dbReference>
<dbReference type="EMBL" id="AMQM01006578">
    <property type="status" value="NOT_ANNOTATED_CDS"/>
    <property type="molecule type" value="Genomic_DNA"/>
</dbReference>
<dbReference type="CTD" id="20210642"/>
<dbReference type="PIRSF" id="PIRSF000460">
    <property type="entry name" value="Pprylas_GlgP"/>
    <property type="match status" value="1"/>
</dbReference>
<dbReference type="PANTHER" id="PTHR11468:SF13">
    <property type="entry name" value="GLYCOGEN PHOSPHORYLASE"/>
    <property type="match status" value="1"/>
</dbReference>
<keyword evidence="4" id="KW-0321">Glycogen metabolism</keyword>
<name>T1FP95_HELRO</name>
<dbReference type="GO" id="GO:0008184">
    <property type="term" value="F:glycogen phosphorylase activity"/>
    <property type="evidence" value="ECO:0000318"/>
    <property type="project" value="GO_Central"/>
</dbReference>
<reference evidence="12" key="3">
    <citation type="submission" date="2015-06" db="UniProtKB">
        <authorList>
            <consortium name="EnsemblMetazoa"/>
        </authorList>
    </citation>
    <scope>IDENTIFICATION</scope>
</reference>
<evidence type="ECO:0000256" key="2">
    <source>
        <dbReference type="ARBA" id="ARBA00006047"/>
    </source>
</evidence>
<keyword evidence="7 9" id="KW-0663">Pyridoxal phosphate</keyword>
<evidence type="ECO:0000256" key="9">
    <source>
        <dbReference type="PIRSR" id="PIRSR000460-1"/>
    </source>
</evidence>
<evidence type="ECO:0000313" key="13">
    <source>
        <dbReference type="Proteomes" id="UP000015101"/>
    </source>
</evidence>
<dbReference type="FunFam" id="3.40.50.2000:FF:000197">
    <property type="entry name" value="Alpha-1,4 glucan phosphorylase"/>
    <property type="match status" value="1"/>
</dbReference>
<dbReference type="eggNOG" id="KOG2099">
    <property type="taxonomic scope" value="Eukaryota"/>
</dbReference>
<dbReference type="KEGG" id="hro:HELRODRAFT_187371"/>
<evidence type="ECO:0000256" key="1">
    <source>
        <dbReference type="ARBA" id="ARBA00001933"/>
    </source>
</evidence>
<dbReference type="GO" id="GO:0005980">
    <property type="term" value="P:glycogen catabolic process"/>
    <property type="evidence" value="ECO:0000318"/>
    <property type="project" value="GO_Central"/>
</dbReference>
<dbReference type="InterPro" id="IPR035090">
    <property type="entry name" value="Pyridoxal_P_attach_site"/>
</dbReference>
<dbReference type="GO" id="GO:0030170">
    <property type="term" value="F:pyridoxal phosphate binding"/>
    <property type="evidence" value="ECO:0000318"/>
    <property type="project" value="GO_Central"/>
</dbReference>
<dbReference type="EnsemblMetazoa" id="HelroT187371">
    <property type="protein sequence ID" value="HelroP187371"/>
    <property type="gene ID" value="HelroG187371"/>
</dbReference>
<dbReference type="FunFam" id="3.40.50.2000:FF:000606">
    <property type="entry name" value="Alpha-1,4 glucan phosphorylase"/>
    <property type="match status" value="1"/>
</dbReference>
<gene>
    <name evidence="12" type="primary">20210642</name>
    <name evidence="11" type="ORF">HELRODRAFT_187371</name>
</gene>
<dbReference type="AlphaFoldDB" id="T1FP95"/>
<keyword evidence="13" id="KW-1185">Reference proteome</keyword>
<evidence type="ECO:0000313" key="12">
    <source>
        <dbReference type="EnsemblMetazoa" id="HelroP187371"/>
    </source>
</evidence>
<organism evidence="12 13">
    <name type="scientific">Helobdella robusta</name>
    <name type="common">Californian leech</name>
    <dbReference type="NCBI Taxonomy" id="6412"/>
    <lineage>
        <taxon>Eukaryota</taxon>
        <taxon>Metazoa</taxon>
        <taxon>Spiralia</taxon>
        <taxon>Lophotrochozoa</taxon>
        <taxon>Annelida</taxon>
        <taxon>Clitellata</taxon>
        <taxon>Hirudinea</taxon>
        <taxon>Rhynchobdellida</taxon>
        <taxon>Glossiphoniidae</taxon>
        <taxon>Helobdella</taxon>
    </lineage>
</organism>
<evidence type="ECO:0000256" key="5">
    <source>
        <dbReference type="ARBA" id="ARBA00022676"/>
    </source>
</evidence>
<dbReference type="Gene3D" id="3.40.50.2000">
    <property type="entry name" value="Glycogen Phosphorylase B"/>
    <property type="match status" value="4"/>
</dbReference>
<dbReference type="PANTHER" id="PTHR11468">
    <property type="entry name" value="GLYCOGEN PHOSPHORYLASE"/>
    <property type="match status" value="1"/>
</dbReference>
<dbReference type="EC" id="2.4.1.1" evidence="10"/>
<comment type="function">
    <text evidence="10">Allosteric enzyme that catalyzes the rate-limiting step in glycogen catabolism, the phosphorolytic cleavage of glycogen to produce glucose-1-phosphate, and plays a central role in maintaining cellular and organismal glucose homeostasis.</text>
</comment>
<dbReference type="InterPro" id="IPR011833">
    <property type="entry name" value="Glycg_phsphrylas"/>
</dbReference>
<evidence type="ECO:0000256" key="10">
    <source>
        <dbReference type="RuleBase" id="RU000587"/>
    </source>
</evidence>
<accession>T1FP95</accession>
<evidence type="ECO:0000256" key="4">
    <source>
        <dbReference type="ARBA" id="ARBA00022600"/>
    </source>
</evidence>
<evidence type="ECO:0000256" key="8">
    <source>
        <dbReference type="ARBA" id="ARBA00023277"/>
    </source>
</evidence>
<keyword evidence="5 10" id="KW-0328">Glycosyltransferase</keyword>
<proteinExistence type="inferred from homology"/>
<evidence type="ECO:0000256" key="3">
    <source>
        <dbReference type="ARBA" id="ARBA00022553"/>
    </source>
</evidence>
<comment type="cofactor">
    <cofactor evidence="1 10">
        <name>pyridoxal 5'-phosphate</name>
        <dbReference type="ChEBI" id="CHEBI:597326"/>
    </cofactor>
</comment>
<keyword evidence="6 10" id="KW-0808">Transferase</keyword>
<dbReference type="FunFam" id="3.40.50.2000:FF:000149">
    <property type="entry name" value="Glycogen phosphorylase, muscle form"/>
    <property type="match status" value="1"/>
</dbReference>
<dbReference type="HOGENOM" id="CLU_010198_1_1_1"/>
<reference evidence="11 13" key="2">
    <citation type="journal article" date="2013" name="Nature">
        <title>Insights into bilaterian evolution from three spiralian genomes.</title>
        <authorList>
            <person name="Simakov O."/>
            <person name="Marletaz F."/>
            <person name="Cho S.J."/>
            <person name="Edsinger-Gonzales E."/>
            <person name="Havlak P."/>
            <person name="Hellsten U."/>
            <person name="Kuo D.H."/>
            <person name="Larsson T."/>
            <person name="Lv J."/>
            <person name="Arendt D."/>
            <person name="Savage R."/>
            <person name="Osoegawa K."/>
            <person name="de Jong P."/>
            <person name="Grimwood J."/>
            <person name="Chapman J.A."/>
            <person name="Shapiro H."/>
            <person name="Aerts A."/>
            <person name="Otillar R.P."/>
            <person name="Terry A.Y."/>
            <person name="Boore J.L."/>
            <person name="Grigoriev I.V."/>
            <person name="Lindberg D.R."/>
            <person name="Seaver E.C."/>
            <person name="Weisblat D.A."/>
            <person name="Putnam N.H."/>
            <person name="Rokhsar D.S."/>
        </authorList>
    </citation>
    <scope>NUCLEOTIDE SEQUENCE</scope>
</reference>
<feature type="modified residue" description="N6-(pyridoxal phosphate)lysine" evidence="9">
    <location>
        <position position="657"/>
    </location>
</feature>
<comment type="catalytic activity">
    <reaction evidence="10">
        <text>[(1-&gt;4)-alpha-D-glucosyl](n) + phosphate = [(1-&gt;4)-alpha-D-glucosyl](n-1) + alpha-D-glucose 1-phosphate</text>
        <dbReference type="Rhea" id="RHEA:41732"/>
        <dbReference type="Rhea" id="RHEA-COMP:9584"/>
        <dbReference type="Rhea" id="RHEA-COMP:9586"/>
        <dbReference type="ChEBI" id="CHEBI:15444"/>
        <dbReference type="ChEBI" id="CHEBI:43474"/>
        <dbReference type="ChEBI" id="CHEBI:58601"/>
        <dbReference type="EC" id="2.4.1.1"/>
    </reaction>
</comment>